<dbReference type="OrthoDB" id="6286094at2759"/>
<dbReference type="Proteomes" id="UP000770661">
    <property type="component" value="Unassembled WGS sequence"/>
</dbReference>
<dbReference type="AlphaFoldDB" id="A0A8J4YQL9"/>
<keyword evidence="3" id="KW-1185">Reference proteome</keyword>
<evidence type="ECO:0000256" key="1">
    <source>
        <dbReference type="SAM" id="MobiDB-lite"/>
    </source>
</evidence>
<accession>A0A8J4YQL9</accession>
<dbReference type="Gene3D" id="3.30.420.10">
    <property type="entry name" value="Ribonuclease H-like superfamily/Ribonuclease H"/>
    <property type="match status" value="1"/>
</dbReference>
<sequence>MRFRCAHVPSGNGVVERCHRSIKVIAARKGCSVAEAVYLYNLMPKDDCTTSTAPANMLYRYTVRIRGEDCNETTEEVNNTYRVGEEVWVRPHDARCDRRYGRGVVTRELSDQAVEINGVPRHVRDLRHRSLSLASHEGSDVTDEECDELYIRLPTQNPAGDEADPDSGDVPPREQLRRSTRERKPRVCTYCD</sequence>
<protein>
    <recommendedName>
        <fullName evidence="4">Integrase catalytic domain-containing protein</fullName>
    </recommendedName>
</protein>
<dbReference type="GO" id="GO:0003676">
    <property type="term" value="F:nucleic acid binding"/>
    <property type="evidence" value="ECO:0007669"/>
    <property type="project" value="InterPro"/>
</dbReference>
<comment type="caution">
    <text evidence="2">The sequence shown here is derived from an EMBL/GenBank/DDBJ whole genome shotgun (WGS) entry which is preliminary data.</text>
</comment>
<name>A0A8J4YQL9_CHIOP</name>
<reference evidence="2" key="1">
    <citation type="submission" date="2020-07" db="EMBL/GenBank/DDBJ databases">
        <title>The High-quality genome of the commercially important snow crab, Chionoecetes opilio.</title>
        <authorList>
            <person name="Jeong J.-H."/>
            <person name="Ryu S."/>
        </authorList>
    </citation>
    <scope>NUCLEOTIDE SEQUENCE</scope>
    <source>
        <strain evidence="2">MADBK_172401_WGS</strain>
        <tissue evidence="2">Digestive gland</tissue>
    </source>
</reference>
<dbReference type="EMBL" id="JACEEZ010004745">
    <property type="protein sequence ID" value="KAG0726194.1"/>
    <property type="molecule type" value="Genomic_DNA"/>
</dbReference>
<evidence type="ECO:0000313" key="3">
    <source>
        <dbReference type="Proteomes" id="UP000770661"/>
    </source>
</evidence>
<feature type="region of interest" description="Disordered" evidence="1">
    <location>
        <begin position="153"/>
        <end position="192"/>
    </location>
</feature>
<gene>
    <name evidence="2" type="ORF">GWK47_037108</name>
</gene>
<proteinExistence type="predicted"/>
<evidence type="ECO:0008006" key="4">
    <source>
        <dbReference type="Google" id="ProtNLM"/>
    </source>
</evidence>
<organism evidence="2 3">
    <name type="scientific">Chionoecetes opilio</name>
    <name type="common">Atlantic snow crab</name>
    <name type="synonym">Cancer opilio</name>
    <dbReference type="NCBI Taxonomy" id="41210"/>
    <lineage>
        <taxon>Eukaryota</taxon>
        <taxon>Metazoa</taxon>
        <taxon>Ecdysozoa</taxon>
        <taxon>Arthropoda</taxon>
        <taxon>Crustacea</taxon>
        <taxon>Multicrustacea</taxon>
        <taxon>Malacostraca</taxon>
        <taxon>Eumalacostraca</taxon>
        <taxon>Eucarida</taxon>
        <taxon>Decapoda</taxon>
        <taxon>Pleocyemata</taxon>
        <taxon>Brachyura</taxon>
        <taxon>Eubrachyura</taxon>
        <taxon>Majoidea</taxon>
        <taxon>Majidae</taxon>
        <taxon>Chionoecetes</taxon>
    </lineage>
</organism>
<evidence type="ECO:0000313" key="2">
    <source>
        <dbReference type="EMBL" id="KAG0726194.1"/>
    </source>
</evidence>
<dbReference type="InterPro" id="IPR036397">
    <property type="entry name" value="RNaseH_sf"/>
</dbReference>